<proteinExistence type="predicted"/>
<dbReference type="InterPro" id="IPR010634">
    <property type="entry name" value="DUF1223"/>
</dbReference>
<dbReference type="EMBL" id="VWOJ01000002">
    <property type="protein sequence ID" value="KAA5804009.1"/>
    <property type="molecule type" value="Genomic_DNA"/>
</dbReference>
<protein>
    <submittedName>
        <fullName evidence="2">DUF1223 domain-containing protein</fullName>
    </submittedName>
</protein>
<name>A0A5M6ZH11_9PROT</name>
<dbReference type="Proteomes" id="UP000325122">
    <property type="component" value="Unassembled WGS sequence"/>
</dbReference>
<dbReference type="SUPFAM" id="SSF52833">
    <property type="entry name" value="Thioredoxin-like"/>
    <property type="match status" value="1"/>
</dbReference>
<comment type="caution">
    <text evidence="2">The sequence shown here is derived from an EMBL/GenBank/DDBJ whole genome shotgun (WGS) entry which is preliminary data.</text>
</comment>
<dbReference type="PANTHER" id="PTHR36057">
    <property type="match status" value="1"/>
</dbReference>
<keyword evidence="3" id="KW-1185">Reference proteome</keyword>
<evidence type="ECO:0000256" key="1">
    <source>
        <dbReference type="SAM" id="SignalP"/>
    </source>
</evidence>
<dbReference type="RefSeq" id="WP_150023276.1">
    <property type="nucleotide sequence ID" value="NZ_VWOJ01000002.1"/>
</dbReference>
<sequence length="250" mass="26666">MSIFAVPIIAVLALVQANGQAAAPAPERDPSAGLVVAELFTSQACRFCPSANAWFADAAEGRADMLALAYGVDYWDVIHGWRDEYAHPDFAARQKAYVKAGEARRVFTPHFVINGGPERIRFSPERMQAAFEAAAPLAQVSAVRDNGAITIHLEGAAPEGGADVWVIHFAPGRHVRVIETGANEGVEMTHYNMVRAIEHAGLWSGGVQTFEAAWPDDASLSSAVLVQAGEGGRLVAAGRVTRNSAVAQRH</sequence>
<dbReference type="Pfam" id="PF06764">
    <property type="entry name" value="DUF1223"/>
    <property type="match status" value="1"/>
</dbReference>
<feature type="signal peptide" evidence="1">
    <location>
        <begin position="1"/>
        <end position="21"/>
    </location>
</feature>
<evidence type="ECO:0000313" key="2">
    <source>
        <dbReference type="EMBL" id="KAA5804009.1"/>
    </source>
</evidence>
<dbReference type="PANTHER" id="PTHR36057:SF1">
    <property type="entry name" value="LIPOPROTEIN LIPID ATTACHMENT SITE-LIKE PROTEIN, PUTATIVE (DUF1223)-RELATED"/>
    <property type="match status" value="1"/>
</dbReference>
<dbReference type="InterPro" id="IPR036249">
    <property type="entry name" value="Thioredoxin-like_sf"/>
</dbReference>
<dbReference type="AlphaFoldDB" id="A0A5M6ZH11"/>
<keyword evidence="1" id="KW-0732">Signal</keyword>
<feature type="chain" id="PRO_5024414529" evidence="1">
    <location>
        <begin position="22"/>
        <end position="250"/>
    </location>
</feature>
<reference evidence="2 3" key="1">
    <citation type="submission" date="2019-09" db="EMBL/GenBank/DDBJ databases">
        <authorList>
            <person name="Kevbrin V."/>
            <person name="Grouzdev D.S."/>
        </authorList>
    </citation>
    <scope>NUCLEOTIDE SEQUENCE [LARGE SCALE GENOMIC DNA]</scope>
    <source>
        <strain evidence="2 3">G-192</strain>
    </source>
</reference>
<organism evidence="2 3">
    <name type="scientific">Alkalicaulis satelles</name>
    <dbReference type="NCBI Taxonomy" id="2609175"/>
    <lineage>
        <taxon>Bacteria</taxon>
        <taxon>Pseudomonadati</taxon>
        <taxon>Pseudomonadota</taxon>
        <taxon>Alphaproteobacteria</taxon>
        <taxon>Maricaulales</taxon>
        <taxon>Maricaulaceae</taxon>
        <taxon>Alkalicaulis</taxon>
    </lineage>
</organism>
<gene>
    <name evidence="2" type="ORF">F1654_09500</name>
</gene>
<evidence type="ECO:0000313" key="3">
    <source>
        <dbReference type="Proteomes" id="UP000325122"/>
    </source>
</evidence>
<accession>A0A5M6ZH11</accession>